<name>A0A944HA98_DENI1</name>
<dbReference type="EMBL" id="JAEKFT010000026">
    <property type="protein sequence ID" value="MBT0963250.1"/>
    <property type="molecule type" value="Genomic_DNA"/>
</dbReference>
<accession>A0A944HA98</accession>
<proteinExistence type="predicted"/>
<organism evidence="1 2">
    <name type="scientific">Denitromonas iodatirespirans</name>
    <dbReference type="NCBI Taxonomy" id="2795389"/>
    <lineage>
        <taxon>Bacteria</taxon>
        <taxon>Pseudomonadati</taxon>
        <taxon>Pseudomonadota</taxon>
        <taxon>Betaproteobacteria</taxon>
        <taxon>Rhodocyclales</taxon>
        <taxon>Zoogloeaceae</taxon>
        <taxon>Denitromonas</taxon>
    </lineage>
</organism>
<evidence type="ECO:0000313" key="2">
    <source>
        <dbReference type="Proteomes" id="UP000694660"/>
    </source>
</evidence>
<keyword evidence="2" id="KW-1185">Reference proteome</keyword>
<protein>
    <submittedName>
        <fullName evidence="1">Uncharacterized protein</fullName>
    </submittedName>
</protein>
<reference evidence="2" key="1">
    <citation type="journal article" date="2022" name="ISME J.">
        <title>Genetic and phylogenetic analysis of dissimilatory iodate-reducing bacteria identifies potential niches across the world's oceans.</title>
        <authorList>
            <person name="Reyes-Umana V."/>
            <person name="Henning Z."/>
            <person name="Lee K."/>
            <person name="Barnum T.P."/>
            <person name="Coates J.D."/>
        </authorList>
    </citation>
    <scope>NUCLEOTIDE SEQUENCE [LARGE SCALE GENOMIC DNA]</scope>
    <source>
        <strain evidence="2">IR12</strain>
    </source>
</reference>
<dbReference type="AlphaFoldDB" id="A0A944HA98"/>
<dbReference type="Proteomes" id="UP000694660">
    <property type="component" value="Unassembled WGS sequence"/>
</dbReference>
<evidence type="ECO:0000313" key="1">
    <source>
        <dbReference type="EMBL" id="MBT0963250.1"/>
    </source>
</evidence>
<gene>
    <name evidence="1" type="ORF">I8J34_18870</name>
</gene>
<comment type="caution">
    <text evidence="1">The sequence shown here is derived from an EMBL/GenBank/DDBJ whole genome shotgun (WGS) entry which is preliminary data.</text>
</comment>
<dbReference type="RefSeq" id="WP_214363183.1">
    <property type="nucleotide sequence ID" value="NZ_JAEKFT010000026.1"/>
</dbReference>
<sequence>MGSILINVPDIPESDLVFNEEETRDILRFFWPMYASRINSMDIDTNTRRLAQGLLVAAIDASYALGFVDLLFTSIAKPGKSLASMGKKLVKKYAKHIWKHATEDDLLNARIYETIRRAVAYQCRYLLEARLNGVADARRRVAPFYAINQVSQIWA</sequence>